<evidence type="ECO:0000313" key="2">
    <source>
        <dbReference type="Proteomes" id="UP000597444"/>
    </source>
</evidence>
<proteinExistence type="predicted"/>
<sequence length="86" mass="9741">MTDEKKPTLMQVRRAAKLTTREVADLAGVPLRVAYLMEIGGMTEREDVQKILLALSSLTQQTYTTDDFSNIHIRLVKSPTSNRLYT</sequence>
<protein>
    <submittedName>
        <fullName evidence="1">Uncharacterized protein</fullName>
    </submittedName>
</protein>
<dbReference type="EMBL" id="BNJK01000002">
    <property type="protein sequence ID" value="GHO98386.1"/>
    <property type="molecule type" value="Genomic_DNA"/>
</dbReference>
<dbReference type="RefSeq" id="WP_220209140.1">
    <property type="nucleotide sequence ID" value="NZ_BNJK01000002.1"/>
</dbReference>
<accession>A0A8J3IYH5</accession>
<reference evidence="1" key="1">
    <citation type="submission" date="2020-10" db="EMBL/GenBank/DDBJ databases">
        <title>Taxonomic study of unclassified bacteria belonging to the class Ktedonobacteria.</title>
        <authorList>
            <person name="Yabe S."/>
            <person name="Wang C.M."/>
            <person name="Zheng Y."/>
            <person name="Sakai Y."/>
            <person name="Cavaletti L."/>
            <person name="Monciardini P."/>
            <person name="Donadio S."/>
        </authorList>
    </citation>
    <scope>NUCLEOTIDE SEQUENCE</scope>
    <source>
        <strain evidence="1">ID150040</strain>
    </source>
</reference>
<keyword evidence="2" id="KW-1185">Reference proteome</keyword>
<comment type="caution">
    <text evidence="1">The sequence shown here is derived from an EMBL/GenBank/DDBJ whole genome shotgun (WGS) entry which is preliminary data.</text>
</comment>
<evidence type="ECO:0000313" key="1">
    <source>
        <dbReference type="EMBL" id="GHO98386.1"/>
    </source>
</evidence>
<dbReference type="AlphaFoldDB" id="A0A8J3IYH5"/>
<name>A0A8J3IYH5_9CHLR</name>
<organism evidence="1 2">
    <name type="scientific">Reticulibacter mediterranei</name>
    <dbReference type="NCBI Taxonomy" id="2778369"/>
    <lineage>
        <taxon>Bacteria</taxon>
        <taxon>Bacillati</taxon>
        <taxon>Chloroflexota</taxon>
        <taxon>Ktedonobacteria</taxon>
        <taxon>Ktedonobacterales</taxon>
        <taxon>Reticulibacteraceae</taxon>
        <taxon>Reticulibacter</taxon>
    </lineage>
</organism>
<gene>
    <name evidence="1" type="ORF">KSF_084340</name>
</gene>
<dbReference type="Proteomes" id="UP000597444">
    <property type="component" value="Unassembled WGS sequence"/>
</dbReference>